<dbReference type="CDD" id="cd01389">
    <property type="entry name" value="HMG-box_ROX1-like"/>
    <property type="match status" value="1"/>
</dbReference>
<evidence type="ECO:0000256" key="2">
    <source>
        <dbReference type="ARBA" id="ARBA00023242"/>
    </source>
</evidence>
<protein>
    <submittedName>
        <fullName evidence="6">High mobility group</fullName>
    </submittedName>
</protein>
<dbReference type="Gene3D" id="1.10.30.10">
    <property type="entry name" value="High mobility group box domain"/>
    <property type="match status" value="1"/>
</dbReference>
<dbReference type="OrthoDB" id="6247875at2759"/>
<comment type="caution">
    <text evidence="6">The sequence shown here is derived from an EMBL/GenBank/DDBJ whole genome shotgun (WGS) entry which is preliminary data.</text>
</comment>
<organism evidence="6 7">
    <name type="scientific">Lyophyllum shimeji</name>
    <name type="common">Hon-shimeji</name>
    <name type="synonym">Tricholoma shimeji</name>
    <dbReference type="NCBI Taxonomy" id="47721"/>
    <lineage>
        <taxon>Eukaryota</taxon>
        <taxon>Fungi</taxon>
        <taxon>Dikarya</taxon>
        <taxon>Basidiomycota</taxon>
        <taxon>Agaricomycotina</taxon>
        <taxon>Agaricomycetes</taxon>
        <taxon>Agaricomycetidae</taxon>
        <taxon>Agaricales</taxon>
        <taxon>Tricholomatineae</taxon>
        <taxon>Lyophyllaceae</taxon>
        <taxon>Lyophyllum</taxon>
    </lineage>
</organism>
<dbReference type="GO" id="GO:0000978">
    <property type="term" value="F:RNA polymerase II cis-regulatory region sequence-specific DNA binding"/>
    <property type="evidence" value="ECO:0007669"/>
    <property type="project" value="TreeGrafter"/>
</dbReference>
<dbReference type="SMART" id="SM00398">
    <property type="entry name" value="HMG"/>
    <property type="match status" value="1"/>
</dbReference>
<name>A0A9P3URD7_LYOSH</name>
<dbReference type="Pfam" id="PF00505">
    <property type="entry name" value="HMG_box"/>
    <property type="match status" value="1"/>
</dbReference>
<evidence type="ECO:0000256" key="4">
    <source>
        <dbReference type="SAM" id="MobiDB-lite"/>
    </source>
</evidence>
<dbReference type="PANTHER" id="PTHR45789:SF2">
    <property type="entry name" value="FI18025P1"/>
    <property type="match status" value="1"/>
</dbReference>
<evidence type="ECO:0000313" key="6">
    <source>
        <dbReference type="EMBL" id="GLB42563.1"/>
    </source>
</evidence>
<dbReference type="Proteomes" id="UP001063166">
    <property type="component" value="Unassembled WGS sequence"/>
</dbReference>
<feature type="domain" description="HMG box" evidence="5">
    <location>
        <begin position="16"/>
        <end position="81"/>
    </location>
</feature>
<evidence type="ECO:0000256" key="1">
    <source>
        <dbReference type="ARBA" id="ARBA00023125"/>
    </source>
</evidence>
<evidence type="ECO:0000256" key="3">
    <source>
        <dbReference type="PROSITE-ProRule" id="PRU00267"/>
    </source>
</evidence>
<feature type="compositionally biased region" description="Basic and acidic residues" evidence="4">
    <location>
        <begin position="90"/>
        <end position="99"/>
    </location>
</feature>
<dbReference type="GO" id="GO:0000981">
    <property type="term" value="F:DNA-binding transcription factor activity, RNA polymerase II-specific"/>
    <property type="evidence" value="ECO:0007669"/>
    <property type="project" value="TreeGrafter"/>
</dbReference>
<keyword evidence="7" id="KW-1185">Reference proteome</keyword>
<dbReference type="PANTHER" id="PTHR45789">
    <property type="entry name" value="FI18025P1"/>
    <property type="match status" value="1"/>
</dbReference>
<feature type="region of interest" description="Disordered" evidence="4">
    <location>
        <begin position="305"/>
        <end position="328"/>
    </location>
</feature>
<dbReference type="InterPro" id="IPR051356">
    <property type="entry name" value="SOX/SOX-like_TF"/>
</dbReference>
<dbReference type="AlphaFoldDB" id="A0A9P3URD7"/>
<feature type="region of interest" description="Disordered" evidence="4">
    <location>
        <begin position="90"/>
        <end position="127"/>
    </location>
</feature>
<evidence type="ECO:0000313" key="7">
    <source>
        <dbReference type="Proteomes" id="UP001063166"/>
    </source>
</evidence>
<dbReference type="SUPFAM" id="SSF47095">
    <property type="entry name" value="HMG-box"/>
    <property type="match status" value="1"/>
</dbReference>
<dbReference type="EMBL" id="BRPK01000012">
    <property type="protein sequence ID" value="GLB42563.1"/>
    <property type="molecule type" value="Genomic_DNA"/>
</dbReference>
<evidence type="ECO:0000259" key="5">
    <source>
        <dbReference type="PROSITE" id="PS50118"/>
    </source>
</evidence>
<reference evidence="6" key="1">
    <citation type="submission" date="2022-07" db="EMBL/GenBank/DDBJ databases">
        <title>The genome of Lyophyllum shimeji provides insight into the initial evolution of ectomycorrhizal fungal genome.</title>
        <authorList>
            <person name="Kobayashi Y."/>
            <person name="Shibata T."/>
            <person name="Hirakawa H."/>
            <person name="Shigenobu S."/>
            <person name="Nishiyama T."/>
            <person name="Yamada A."/>
            <person name="Hasebe M."/>
            <person name="Kawaguchi M."/>
        </authorList>
    </citation>
    <scope>NUCLEOTIDE SEQUENCE</scope>
    <source>
        <strain evidence="6">AT787</strain>
    </source>
</reference>
<dbReference type="GO" id="GO:0005634">
    <property type="term" value="C:nucleus"/>
    <property type="evidence" value="ECO:0007669"/>
    <property type="project" value="UniProtKB-UniRule"/>
</dbReference>
<gene>
    <name evidence="6" type="ORF">LshimejAT787_1200120</name>
</gene>
<accession>A0A9P3URD7</accession>
<dbReference type="InterPro" id="IPR009071">
    <property type="entry name" value="HMG_box_dom"/>
</dbReference>
<dbReference type="InterPro" id="IPR036910">
    <property type="entry name" value="HMG_box_dom_sf"/>
</dbReference>
<keyword evidence="1 3" id="KW-0238">DNA-binding</keyword>
<sequence length="349" mass="37970">MSFNDLPTLPSDPNHIPRPPNAWILYRSDEADKLPKTLTTLQKSTIVAQKWRTEAVAVRQKYFDKAEELLQKHLIQYPGYKYRPVRRAEKEKIKQEKKQRSLAAKGGVTKKRKAARQTPLRTVPPAILPPLTASATLAGTSSSPSAMSSSSWLGDNANAFLLQLLSHPFLPTPSPGCAPDAQAPLHAQHSYAQPFDARRYSVAATCASRAEEQCVIPRHGGESGQANATEQNYVTFNSPSSTFQNALDWNPGFFLANQAGSAFMPLHDPNQQHDLREPVTADVEIGLGHMGSGDSFSTLNGCWGDPPSMAGPSTSTEGTRVSGALSGDPGRYEGYSFDDFINFDPTLGC</sequence>
<dbReference type="PROSITE" id="PS50118">
    <property type="entry name" value="HMG_BOX_2"/>
    <property type="match status" value="1"/>
</dbReference>
<proteinExistence type="predicted"/>
<keyword evidence="2 3" id="KW-0539">Nucleus</keyword>
<feature type="DNA-binding region" description="HMG box" evidence="3">
    <location>
        <begin position="16"/>
        <end position="81"/>
    </location>
</feature>